<gene>
    <name evidence="1" type="ORF">SDC9_209696</name>
</gene>
<evidence type="ECO:0000313" key="1">
    <source>
        <dbReference type="EMBL" id="MPN61950.1"/>
    </source>
</evidence>
<reference evidence="1" key="1">
    <citation type="submission" date="2019-08" db="EMBL/GenBank/DDBJ databases">
        <authorList>
            <person name="Kucharzyk K."/>
            <person name="Murdoch R.W."/>
            <person name="Higgins S."/>
            <person name="Loffler F."/>
        </authorList>
    </citation>
    <scope>NUCLEOTIDE SEQUENCE</scope>
</reference>
<comment type="caution">
    <text evidence="1">The sequence shown here is derived from an EMBL/GenBank/DDBJ whole genome shotgun (WGS) entry which is preliminary data.</text>
</comment>
<protein>
    <submittedName>
        <fullName evidence="1">Uncharacterized protein</fullName>
    </submittedName>
</protein>
<sequence>MFPPVLLRDGNLLLPTAALELAIVIIGHIRGKPGAVLIQADDHVFVDPDDADQHRVRRQRKSGVGIDVGQYLPRESLEIGVDLGDQHGSELVALHIPQLRQ</sequence>
<proteinExistence type="predicted"/>
<accession>A0A645JFS5</accession>
<dbReference type="EMBL" id="VSSQ01139275">
    <property type="protein sequence ID" value="MPN61950.1"/>
    <property type="molecule type" value="Genomic_DNA"/>
</dbReference>
<organism evidence="1">
    <name type="scientific">bioreactor metagenome</name>
    <dbReference type="NCBI Taxonomy" id="1076179"/>
    <lineage>
        <taxon>unclassified sequences</taxon>
        <taxon>metagenomes</taxon>
        <taxon>ecological metagenomes</taxon>
    </lineage>
</organism>
<name>A0A645JFS5_9ZZZZ</name>
<dbReference type="AlphaFoldDB" id="A0A645JFS5"/>